<dbReference type="EMBL" id="ML119763">
    <property type="protein sequence ID" value="RPA75464.1"/>
    <property type="molecule type" value="Genomic_DNA"/>
</dbReference>
<gene>
    <name evidence="1" type="ORF">BJ508DRAFT_418129</name>
</gene>
<evidence type="ECO:0000313" key="2">
    <source>
        <dbReference type="Proteomes" id="UP000275078"/>
    </source>
</evidence>
<keyword evidence="2" id="KW-1185">Reference proteome</keyword>
<dbReference type="Proteomes" id="UP000275078">
    <property type="component" value="Unassembled WGS sequence"/>
</dbReference>
<name>A0A3N4I0Q9_ASCIM</name>
<proteinExistence type="predicted"/>
<dbReference type="AlphaFoldDB" id="A0A3N4I0Q9"/>
<protein>
    <submittedName>
        <fullName evidence="1">Uncharacterized protein</fullName>
    </submittedName>
</protein>
<accession>A0A3N4I0Q9</accession>
<evidence type="ECO:0000313" key="1">
    <source>
        <dbReference type="EMBL" id="RPA75464.1"/>
    </source>
</evidence>
<reference evidence="1 2" key="1">
    <citation type="journal article" date="2018" name="Nat. Ecol. Evol.">
        <title>Pezizomycetes genomes reveal the molecular basis of ectomycorrhizal truffle lifestyle.</title>
        <authorList>
            <person name="Murat C."/>
            <person name="Payen T."/>
            <person name="Noel B."/>
            <person name="Kuo A."/>
            <person name="Morin E."/>
            <person name="Chen J."/>
            <person name="Kohler A."/>
            <person name="Krizsan K."/>
            <person name="Balestrini R."/>
            <person name="Da Silva C."/>
            <person name="Montanini B."/>
            <person name="Hainaut M."/>
            <person name="Levati E."/>
            <person name="Barry K.W."/>
            <person name="Belfiori B."/>
            <person name="Cichocki N."/>
            <person name="Clum A."/>
            <person name="Dockter R.B."/>
            <person name="Fauchery L."/>
            <person name="Guy J."/>
            <person name="Iotti M."/>
            <person name="Le Tacon F."/>
            <person name="Lindquist E.A."/>
            <person name="Lipzen A."/>
            <person name="Malagnac F."/>
            <person name="Mello A."/>
            <person name="Molinier V."/>
            <person name="Miyauchi S."/>
            <person name="Poulain J."/>
            <person name="Riccioni C."/>
            <person name="Rubini A."/>
            <person name="Sitrit Y."/>
            <person name="Splivallo R."/>
            <person name="Traeger S."/>
            <person name="Wang M."/>
            <person name="Zifcakova L."/>
            <person name="Wipf D."/>
            <person name="Zambonelli A."/>
            <person name="Paolocci F."/>
            <person name="Nowrousian M."/>
            <person name="Ottonello S."/>
            <person name="Baldrian P."/>
            <person name="Spatafora J.W."/>
            <person name="Henrissat B."/>
            <person name="Nagy L.G."/>
            <person name="Aury J.M."/>
            <person name="Wincker P."/>
            <person name="Grigoriev I.V."/>
            <person name="Bonfante P."/>
            <person name="Martin F.M."/>
        </authorList>
    </citation>
    <scope>NUCLEOTIDE SEQUENCE [LARGE SCALE GENOMIC DNA]</scope>
    <source>
        <strain evidence="1 2">RN42</strain>
    </source>
</reference>
<sequence>MSTNSRGVEETDYVSQLATYFTEDPLFARLEQQPERFEVGRLIDSIVLIGHEERYKIAGRPWRPYVVALRQTAAEYILFFFQELYPYLKSPTTKNRTCEMESLLSTITSGYVRIQYTCVWLYTISEVDASTHERWEAGLMRIEQVGLIKQIIKAAMDEARAIIRLGGGVEELTEAGWSTRHLLAFVTSNRFRSERLEILLLRCLGHDDINWKVVDGVRRATRMHDISVINEKLQHRNGFQIDIYGNSIRYSHWRYLYPSTTWSVDSEDGYGSD</sequence>
<organism evidence="1 2">
    <name type="scientific">Ascobolus immersus RN42</name>
    <dbReference type="NCBI Taxonomy" id="1160509"/>
    <lineage>
        <taxon>Eukaryota</taxon>
        <taxon>Fungi</taxon>
        <taxon>Dikarya</taxon>
        <taxon>Ascomycota</taxon>
        <taxon>Pezizomycotina</taxon>
        <taxon>Pezizomycetes</taxon>
        <taxon>Pezizales</taxon>
        <taxon>Ascobolaceae</taxon>
        <taxon>Ascobolus</taxon>
    </lineage>
</organism>